<evidence type="ECO:0000313" key="1">
    <source>
        <dbReference type="EMBL" id="CRI24166.1"/>
    </source>
</evidence>
<gene>
    <name evidence="1" type="ORF">BN1326_50265</name>
</gene>
<proteinExistence type="predicted"/>
<sequence length="48" mass="5641">MFIIINVLQVTINTIHLYFNTLLNKKTEKLETFSSVILNINNKLITYL</sequence>
<comment type="caution">
    <text evidence="1">The sequence shown here is derived from an EMBL/GenBank/DDBJ whole genome shotgun (WGS) entry which is preliminary data.</text>
</comment>
<keyword evidence="2" id="KW-1185">Reference proteome</keyword>
<reference evidence="1 2" key="1">
    <citation type="submission" date="2015-04" db="EMBL/GenBank/DDBJ databases">
        <authorList>
            <person name="Cao L."/>
            <person name="Gao C.H."/>
        </authorList>
    </citation>
    <scope>NUCLEOTIDE SEQUENCE [LARGE SCALE GENOMIC DNA]</scope>
    <source>
        <strain evidence="1 2">SH3</strain>
    </source>
</reference>
<protein>
    <submittedName>
        <fullName evidence="1">Uncharacterized protein</fullName>
    </submittedName>
</protein>
<dbReference type="EMBL" id="CVOU01000017">
    <property type="protein sequence ID" value="CRI24166.1"/>
    <property type="molecule type" value="Genomic_DNA"/>
</dbReference>
<dbReference type="Proteomes" id="UP000236509">
    <property type="component" value="Unassembled WGS sequence"/>
</dbReference>
<accession>A0A7U7PXM2</accession>
<dbReference type="AlphaFoldDB" id="A0A7U7PXM2"/>
<evidence type="ECO:0000313" key="2">
    <source>
        <dbReference type="Proteomes" id="UP000236509"/>
    </source>
</evidence>
<organism evidence="1 2">
    <name type="scientific">Staphylococcus argenteus</name>
    <dbReference type="NCBI Taxonomy" id="985002"/>
    <lineage>
        <taxon>Bacteria</taxon>
        <taxon>Bacillati</taxon>
        <taxon>Bacillota</taxon>
        <taxon>Bacilli</taxon>
        <taxon>Bacillales</taxon>
        <taxon>Staphylococcaceae</taxon>
        <taxon>Staphylococcus</taxon>
    </lineage>
</organism>
<name>A0A7U7PXM2_9STAP</name>